<dbReference type="AlphaFoldDB" id="A0A523RYE2"/>
<gene>
    <name evidence="2" type="ORF">E3J84_03635</name>
</gene>
<organism evidence="2 3">
    <name type="scientific">Aerophobetes bacterium</name>
    <dbReference type="NCBI Taxonomy" id="2030807"/>
    <lineage>
        <taxon>Bacteria</taxon>
        <taxon>Candidatus Aerophobota</taxon>
    </lineage>
</organism>
<feature type="region of interest" description="Disordered" evidence="1">
    <location>
        <begin position="291"/>
        <end position="350"/>
    </location>
</feature>
<dbReference type="Proteomes" id="UP000316360">
    <property type="component" value="Unassembled WGS sequence"/>
</dbReference>
<accession>A0A523RYE2</accession>
<evidence type="ECO:0000256" key="1">
    <source>
        <dbReference type="SAM" id="MobiDB-lite"/>
    </source>
</evidence>
<dbReference type="EMBL" id="SOKJ01000204">
    <property type="protein sequence ID" value="TET10790.1"/>
    <property type="molecule type" value="Genomic_DNA"/>
</dbReference>
<name>A0A523RYE2_UNCAE</name>
<evidence type="ECO:0000313" key="2">
    <source>
        <dbReference type="EMBL" id="TET10790.1"/>
    </source>
</evidence>
<feature type="region of interest" description="Disordered" evidence="1">
    <location>
        <begin position="174"/>
        <end position="197"/>
    </location>
</feature>
<feature type="compositionally biased region" description="Basic and acidic residues" evidence="1">
    <location>
        <begin position="300"/>
        <end position="350"/>
    </location>
</feature>
<comment type="caution">
    <text evidence="2">The sequence shown here is derived from an EMBL/GenBank/DDBJ whole genome shotgun (WGS) entry which is preliminary data.</text>
</comment>
<proteinExistence type="predicted"/>
<reference evidence="2 3" key="1">
    <citation type="submission" date="2019-03" db="EMBL/GenBank/DDBJ databases">
        <title>Metabolic potential of uncultured bacteria and archaea associated with petroleum seepage in deep-sea sediments.</title>
        <authorList>
            <person name="Dong X."/>
            <person name="Hubert C."/>
        </authorList>
    </citation>
    <scope>NUCLEOTIDE SEQUENCE [LARGE SCALE GENOMIC DNA]</scope>
    <source>
        <strain evidence="2">E44_bin7</strain>
    </source>
</reference>
<protein>
    <submittedName>
        <fullName evidence="2">Uncharacterized protein</fullName>
    </submittedName>
</protein>
<evidence type="ECO:0000313" key="3">
    <source>
        <dbReference type="Proteomes" id="UP000316360"/>
    </source>
</evidence>
<sequence>MKKYNDLFESKVWLTEAKEKDPEFLGTLIFSWGKSDVYNLNHRYYPHKTFLAAVNALNTRIQASPVPGMVDHPVGGGGTLLSGVSHILNKVWIDKDKVAWAEAKILSTARGKDVLTIIKSNVKIGASLRGFGEVDSSGKVKPGLEVRAVDLVVDPSFGADATITQKNVYEAFTPESAETDSGEENNDPQGNKPEDLEKLEKEVMKPEIKKSEELKAEYPELTKALEDAAVEANKIDVEKLVTEKIEAAKEAWKKDMTADFEEKLTTVSTKIEKIFEIERKHVADLCEIEGFIEDETDEEKAEREKKESASDSKLGKKVADLETKNTDLEKKIKDKEDADEKAVEDEKNQKKVKEALDTELEKKENKPYKVMIEKQLIVEGKVLIEKEEAVEAAVKDAKKKLSEIFTDAKKAKIVEANLAEIGKVEDPEGTAEVDEEKKTQKAHFKESVVAGYRGTFKQWLKEKSERE</sequence>
<feature type="compositionally biased region" description="Acidic residues" evidence="1">
    <location>
        <begin position="177"/>
        <end position="186"/>
    </location>
</feature>